<proteinExistence type="predicted"/>
<dbReference type="RefSeq" id="WP_038255141.1">
    <property type="nucleotide sequence ID" value="NZ_CABKQJ010000007.1"/>
</dbReference>
<keyword evidence="6" id="KW-1185">Reference proteome</keyword>
<gene>
    <name evidence="3" type="ORF">C7387_2392</name>
    <name evidence="4" type="ORF">NCTC11967_01322</name>
</gene>
<comment type="caution">
    <text evidence="4">The sequence shown here is derived from an EMBL/GenBank/DDBJ whole genome shotgun (WGS) entry which is preliminary data.</text>
</comment>
<dbReference type="PANTHER" id="PTHR37089:SF4">
    <property type="entry name" value="EXPORTED PROTEIN"/>
    <property type="match status" value="1"/>
</dbReference>
<evidence type="ECO:0000259" key="2">
    <source>
        <dbReference type="Pfam" id="PF05229"/>
    </source>
</evidence>
<feature type="domain" description="Spore coat protein U/FanG" evidence="2">
    <location>
        <begin position="186"/>
        <end position="318"/>
    </location>
</feature>
<dbReference type="EMBL" id="RBIZ01000004">
    <property type="protein sequence ID" value="RKR54246.1"/>
    <property type="molecule type" value="Genomic_DNA"/>
</dbReference>
<feature type="domain" description="Spore coat protein U/FanG" evidence="2">
    <location>
        <begin position="21"/>
        <end position="161"/>
    </location>
</feature>
<evidence type="ECO:0000313" key="4">
    <source>
        <dbReference type="EMBL" id="SQA62343.1"/>
    </source>
</evidence>
<feature type="signal peptide" evidence="1">
    <location>
        <begin position="1"/>
        <end position="21"/>
    </location>
</feature>
<dbReference type="InterPro" id="IPR053167">
    <property type="entry name" value="Spore_coat_component"/>
</dbReference>
<dbReference type="AlphaFoldDB" id="A0AB38FSP7"/>
<evidence type="ECO:0000313" key="6">
    <source>
        <dbReference type="Proteomes" id="UP000267341"/>
    </source>
</evidence>
<organism evidence="4 5">
    <name type="scientific">Yokenella regensburgei</name>
    <dbReference type="NCBI Taxonomy" id="158877"/>
    <lineage>
        <taxon>Bacteria</taxon>
        <taxon>Pseudomonadati</taxon>
        <taxon>Pseudomonadota</taxon>
        <taxon>Gammaproteobacteria</taxon>
        <taxon>Enterobacterales</taxon>
        <taxon>Enterobacteriaceae</taxon>
        <taxon>Yokenella</taxon>
    </lineage>
</organism>
<dbReference type="Proteomes" id="UP000267341">
    <property type="component" value="Unassembled WGS sequence"/>
</dbReference>
<evidence type="ECO:0000313" key="5">
    <source>
        <dbReference type="Proteomes" id="UP000251313"/>
    </source>
</evidence>
<dbReference type="PANTHER" id="PTHR37089">
    <property type="entry name" value="PROTEIN U-RELATED"/>
    <property type="match status" value="1"/>
</dbReference>
<accession>A0AB38FSP7</accession>
<name>A0AB38FSP7_9ENTR</name>
<dbReference type="EMBL" id="UAVL01000003">
    <property type="protein sequence ID" value="SQA62343.1"/>
    <property type="molecule type" value="Genomic_DNA"/>
</dbReference>
<protein>
    <submittedName>
        <fullName evidence="3">Spore coat protein U-like protein</fullName>
    </submittedName>
    <submittedName>
        <fullName evidence="4">Uncharacterized secreted protein</fullName>
    </submittedName>
</protein>
<dbReference type="SMART" id="SM00972">
    <property type="entry name" value="SCPU"/>
    <property type="match status" value="2"/>
</dbReference>
<reference evidence="3 6" key="2">
    <citation type="submission" date="2018-10" db="EMBL/GenBank/DDBJ databases">
        <title>Genomic Encyclopedia of Type Strains, Phase IV (KMG-IV): sequencing the most valuable type-strain genomes for metagenomic binning, comparative biology and taxonomic classification.</title>
        <authorList>
            <person name="Goeker M."/>
        </authorList>
    </citation>
    <scope>NUCLEOTIDE SEQUENCE [LARGE SCALE GENOMIC DNA]</scope>
    <source>
        <strain evidence="3 6">DSM 5079</strain>
    </source>
</reference>
<feature type="chain" id="PRO_5044226104" evidence="1">
    <location>
        <begin position="22"/>
        <end position="322"/>
    </location>
</feature>
<sequence>MRLKLWLLLAALLLSPGISHAVTCSLSNVSPVNFAAVNPLATTGPTTSMTFNYSCAKELGDVLAGINLCFNIGNSGVSGAIATRTMSSAGPPASTLNYQLYQNAGNTVVWGSQYQTGTTFPMVQLTLLNLTPVTGSLTVYAQVPTPQSAPVPGAFQDSYTASTALVTLNVGLLAPPTTCGTTVAATFPFNVTATVVKQCNVSYANNVSFGSVTASQSNITSFNTLGVACTSNTPYTIGLVPSNSNTAGSGAMKGTGSNTDTVPYQLSSTAGPSGTVWGNTAQNTVAGTGTGSTVAYTVYGTVPSANYTPDSYSDTVTINVTY</sequence>
<dbReference type="Pfam" id="PF05229">
    <property type="entry name" value="SCPU"/>
    <property type="match status" value="2"/>
</dbReference>
<dbReference type="Proteomes" id="UP000251313">
    <property type="component" value="Unassembled WGS sequence"/>
</dbReference>
<dbReference type="GeneID" id="66904405"/>
<dbReference type="InterPro" id="IPR007893">
    <property type="entry name" value="Spore_coat_U/FanG"/>
</dbReference>
<evidence type="ECO:0000256" key="1">
    <source>
        <dbReference type="SAM" id="SignalP"/>
    </source>
</evidence>
<evidence type="ECO:0000313" key="3">
    <source>
        <dbReference type="EMBL" id="RKR54246.1"/>
    </source>
</evidence>
<reference evidence="4 5" key="1">
    <citation type="submission" date="2018-06" db="EMBL/GenBank/DDBJ databases">
        <authorList>
            <consortium name="Pathogen Informatics"/>
            <person name="Doyle S."/>
        </authorList>
    </citation>
    <scope>NUCLEOTIDE SEQUENCE [LARGE SCALE GENOMIC DNA]</scope>
    <source>
        <strain evidence="4 5">NCTC11967</strain>
    </source>
</reference>
<keyword evidence="1" id="KW-0732">Signal</keyword>